<reference evidence="5" key="1">
    <citation type="submission" date="2015-02" db="EMBL/GenBank/DDBJ databases">
        <title>Description and complete genome sequence of the first cultured representative of the subdivision 5 of the Verrucomicrobia phylum.</title>
        <authorList>
            <person name="Spring S."/>
            <person name="Bunk B."/>
            <person name="Sproer C."/>
            <person name="Klenk H.-P."/>
        </authorList>
    </citation>
    <scope>NUCLEOTIDE SEQUENCE [LARGE SCALE GENOMIC DNA]</scope>
    <source>
        <strain evidence="5">L21-Fru-AB</strain>
    </source>
</reference>
<dbReference type="PROSITE" id="PS01276">
    <property type="entry name" value="PEPTIDASE_U32"/>
    <property type="match status" value="1"/>
</dbReference>
<dbReference type="PANTHER" id="PTHR30217">
    <property type="entry name" value="PEPTIDASE U32 FAMILY"/>
    <property type="match status" value="1"/>
</dbReference>
<dbReference type="AlphaFoldDB" id="A0A0G3EJW8"/>
<organism evidence="4 5">
    <name type="scientific">Kiritimatiella glycovorans</name>
    <dbReference type="NCBI Taxonomy" id="1307763"/>
    <lineage>
        <taxon>Bacteria</taxon>
        <taxon>Pseudomonadati</taxon>
        <taxon>Kiritimatiellota</taxon>
        <taxon>Kiritimatiellia</taxon>
        <taxon>Kiritimatiellales</taxon>
        <taxon>Kiritimatiellaceae</taxon>
        <taxon>Kiritimatiella</taxon>
    </lineage>
</organism>
<evidence type="ECO:0000256" key="3">
    <source>
        <dbReference type="ARBA" id="ARBA00038374"/>
    </source>
</evidence>
<dbReference type="Pfam" id="PF01136">
    <property type="entry name" value="Peptidase_U32"/>
    <property type="match status" value="1"/>
</dbReference>
<keyword evidence="1 4" id="KW-0645">Protease</keyword>
<evidence type="ECO:0000256" key="1">
    <source>
        <dbReference type="ARBA" id="ARBA00022670"/>
    </source>
</evidence>
<dbReference type="KEGG" id="vbl:L21SP4_01175"/>
<evidence type="ECO:0000313" key="5">
    <source>
        <dbReference type="Proteomes" id="UP000035268"/>
    </source>
</evidence>
<name>A0A0G3EJW8_9BACT</name>
<dbReference type="PANTHER" id="PTHR30217:SF6">
    <property type="entry name" value="TRNA HYDROXYLATION PROTEIN P"/>
    <property type="match status" value="1"/>
</dbReference>
<evidence type="ECO:0000256" key="2">
    <source>
        <dbReference type="ARBA" id="ARBA00022801"/>
    </source>
</evidence>
<gene>
    <name evidence="4" type="primary">yhbU</name>
    <name evidence="4" type="ORF">L21SP4_01175</name>
</gene>
<dbReference type="InterPro" id="IPR051454">
    <property type="entry name" value="RNA/ubiquinone_mod_enzymes"/>
</dbReference>
<keyword evidence="2 4" id="KW-0378">Hydrolase</keyword>
<dbReference type="STRING" id="1307763.L21SP4_01175"/>
<keyword evidence="5" id="KW-1185">Reference proteome</keyword>
<comment type="similarity">
    <text evidence="3">Belongs to the peptidase U32 family.</text>
</comment>
<protein>
    <submittedName>
        <fullName evidence="4">Putative protease YhbU</fullName>
        <ecNumber evidence="4">3.4.-.-</ecNumber>
    </submittedName>
</protein>
<reference evidence="4 5" key="2">
    <citation type="journal article" date="2016" name="ISME J.">
        <title>Characterization of the first cultured representative of Verrucomicrobia subdivision 5 indicates the proposal of a novel phylum.</title>
        <authorList>
            <person name="Spring S."/>
            <person name="Bunk B."/>
            <person name="Sproer C."/>
            <person name="Schumann P."/>
            <person name="Rohde M."/>
            <person name="Tindall B.J."/>
            <person name="Klenk H.P."/>
        </authorList>
    </citation>
    <scope>NUCLEOTIDE SEQUENCE [LARGE SCALE GENOMIC DNA]</scope>
    <source>
        <strain evidence="4 5">L21-Fru-AB</strain>
    </source>
</reference>
<dbReference type="GO" id="GO:0006508">
    <property type="term" value="P:proteolysis"/>
    <property type="evidence" value="ECO:0007669"/>
    <property type="project" value="UniProtKB-KW"/>
</dbReference>
<dbReference type="EMBL" id="CP010904">
    <property type="protein sequence ID" value="AKJ64424.1"/>
    <property type="molecule type" value="Genomic_DNA"/>
</dbReference>
<proteinExistence type="inferred from homology"/>
<dbReference type="PATRIC" id="fig|1609981.3.peg.1223"/>
<dbReference type="InterPro" id="IPR001539">
    <property type="entry name" value="Peptidase_U32"/>
</dbReference>
<dbReference type="GO" id="GO:0008233">
    <property type="term" value="F:peptidase activity"/>
    <property type="evidence" value="ECO:0007669"/>
    <property type="project" value="UniProtKB-KW"/>
</dbReference>
<dbReference type="EC" id="3.4.-.-" evidence="4"/>
<evidence type="ECO:0000313" key="4">
    <source>
        <dbReference type="EMBL" id="AKJ64424.1"/>
    </source>
</evidence>
<sequence>MRYLRAPMAQREKIEIMAPAGSYAALAAAIRSGADSVYFGAGKLNMRARSADAFTAHDLGRIARICRWCGVRSYLALNSIVYDEELADVESLCAAARAAGVSAVIAADAAVMRIARAHALEVHLSTQVNISNYEALRFYAQFADVVVLARELTLEQIRALHERIVREDLRGPGGGRVRIELFVHGALCVAVSGKCYMSLAQYNASGNRGSCYQSCRRRYRVEDAETGESFEIDNEYVMSPKDLCTVRYLDKIIEAGAEILKIEGRGRSPDYVAETVAVYREALECREKGGYADGPPEAQLETWMRRLHRVFNRGFWEGGYYCGRRLNEWAGTNNSSATRRRVQLGRVSNYYARPAVAEFKLCHARLDRGAELLFHGPTTGSLHAVAEELRVEGESRTSAAMHEIVTVPVPAKVRRGDKVFAWERRKVLSEKPYFECET</sequence>
<dbReference type="Proteomes" id="UP000035268">
    <property type="component" value="Chromosome"/>
</dbReference>
<accession>A0A0G3EJW8</accession>